<keyword evidence="12" id="KW-1185">Reference proteome</keyword>
<keyword evidence="9 10" id="KW-0275">Fatty acid biosynthesis</keyword>
<dbReference type="GO" id="GO:0019367">
    <property type="term" value="P:fatty acid elongation, saturated fatty acid"/>
    <property type="evidence" value="ECO:0007669"/>
    <property type="project" value="TreeGrafter"/>
</dbReference>
<name>A0AAV2N5H8_9HYME</name>
<evidence type="ECO:0000313" key="11">
    <source>
        <dbReference type="EMBL" id="CAL1675174.1"/>
    </source>
</evidence>
<evidence type="ECO:0000256" key="1">
    <source>
        <dbReference type="ARBA" id="ARBA00004141"/>
    </source>
</evidence>
<keyword evidence="5 10" id="KW-0276">Fatty acid metabolism</keyword>
<feature type="transmembrane region" description="Helical" evidence="10">
    <location>
        <begin position="41"/>
        <end position="64"/>
    </location>
</feature>
<dbReference type="GO" id="GO:0005789">
    <property type="term" value="C:endoplasmic reticulum membrane"/>
    <property type="evidence" value="ECO:0007669"/>
    <property type="project" value="TreeGrafter"/>
</dbReference>
<sequence length="280" mass="32902">MYKLESQCGKNLPNLSSKDMEIMDIYYYLIDEISDPRVSDWLFMSNPFGVALISLVYLSFVLYFGPRYMKDRKPYVLTKTMICYNISVATANLVIFYGILTSGYTTHLSMGCEPFAISNDPMSLSMARWVWWVLILKITELADTVIFILRKKYNQTSFLHVYHHTITLFLAWISCKYAPGGMWTFIMLPNCAVHVIMYMYYFCACLGPEMQKIVTPWKKYMTSLQLIQFAIMVAHTFQALLPSCEPTRKPLAYIYMSQIAIMFYMFLDYYRKSYLRKKIE</sequence>
<dbReference type="EMBL" id="OZ034833">
    <property type="protein sequence ID" value="CAL1675174.1"/>
    <property type="molecule type" value="Genomic_DNA"/>
</dbReference>
<accession>A0AAV2N5H8</accession>
<feature type="transmembrane region" description="Helical" evidence="10">
    <location>
        <begin position="252"/>
        <end position="270"/>
    </location>
</feature>
<keyword evidence="6 10" id="KW-1133">Transmembrane helix</keyword>
<comment type="subcellular location">
    <subcellularLocation>
        <location evidence="1">Membrane</location>
        <topology evidence="1">Multi-pass membrane protein</topology>
    </subcellularLocation>
</comment>
<evidence type="ECO:0000256" key="5">
    <source>
        <dbReference type="ARBA" id="ARBA00022832"/>
    </source>
</evidence>
<keyword evidence="4 10" id="KW-0812">Transmembrane</keyword>
<dbReference type="AlphaFoldDB" id="A0AAV2N5H8"/>
<dbReference type="InterPro" id="IPR002076">
    <property type="entry name" value="ELO_fam"/>
</dbReference>
<keyword evidence="3 10" id="KW-0808">Transferase</keyword>
<keyword evidence="7 10" id="KW-0443">Lipid metabolism</keyword>
<keyword evidence="2 10" id="KW-0444">Lipid biosynthesis</keyword>
<feature type="transmembrane region" description="Helical" evidence="10">
    <location>
        <begin position="161"/>
        <end position="179"/>
    </location>
</feature>
<evidence type="ECO:0000256" key="3">
    <source>
        <dbReference type="ARBA" id="ARBA00022679"/>
    </source>
</evidence>
<protein>
    <recommendedName>
        <fullName evidence="10">Elongation of very long chain fatty acids protein</fullName>
        <ecNumber evidence="10">2.3.1.199</ecNumber>
    </recommendedName>
    <alternativeName>
        <fullName evidence="10">Very-long-chain 3-oxoacyl-CoA synthase</fullName>
    </alternativeName>
</protein>
<gene>
    <name evidence="11" type="ORF">LPLAT_LOCUS1658</name>
</gene>
<evidence type="ECO:0000256" key="6">
    <source>
        <dbReference type="ARBA" id="ARBA00022989"/>
    </source>
</evidence>
<dbReference type="EC" id="2.3.1.199" evidence="10"/>
<dbReference type="PANTHER" id="PTHR11157:SF113">
    <property type="entry name" value="ELONGATION OF VERY LONG CHAIN FATTY ACIDS PROTEIN"/>
    <property type="match status" value="1"/>
</dbReference>
<evidence type="ECO:0000256" key="9">
    <source>
        <dbReference type="ARBA" id="ARBA00023160"/>
    </source>
</evidence>
<evidence type="ECO:0000256" key="2">
    <source>
        <dbReference type="ARBA" id="ARBA00022516"/>
    </source>
</evidence>
<evidence type="ECO:0000256" key="4">
    <source>
        <dbReference type="ARBA" id="ARBA00022692"/>
    </source>
</evidence>
<feature type="transmembrane region" description="Helical" evidence="10">
    <location>
        <begin position="220"/>
        <end position="240"/>
    </location>
</feature>
<proteinExistence type="inferred from homology"/>
<dbReference type="GO" id="GO:0009922">
    <property type="term" value="F:fatty acid elongase activity"/>
    <property type="evidence" value="ECO:0007669"/>
    <property type="project" value="UniProtKB-EC"/>
</dbReference>
<feature type="transmembrane region" description="Helical" evidence="10">
    <location>
        <begin position="129"/>
        <end position="149"/>
    </location>
</feature>
<evidence type="ECO:0000313" key="12">
    <source>
        <dbReference type="Proteomes" id="UP001497644"/>
    </source>
</evidence>
<dbReference type="PANTHER" id="PTHR11157">
    <property type="entry name" value="FATTY ACID ACYL TRANSFERASE-RELATED"/>
    <property type="match status" value="1"/>
</dbReference>
<dbReference type="GO" id="GO:0030148">
    <property type="term" value="P:sphingolipid biosynthetic process"/>
    <property type="evidence" value="ECO:0007669"/>
    <property type="project" value="TreeGrafter"/>
</dbReference>
<dbReference type="GO" id="GO:0042761">
    <property type="term" value="P:very long-chain fatty acid biosynthetic process"/>
    <property type="evidence" value="ECO:0007669"/>
    <property type="project" value="TreeGrafter"/>
</dbReference>
<feature type="transmembrane region" description="Helical" evidence="10">
    <location>
        <begin position="76"/>
        <end position="100"/>
    </location>
</feature>
<comment type="catalytic activity">
    <reaction evidence="10">
        <text>a very-long-chain acyl-CoA + malonyl-CoA + H(+) = a very-long-chain 3-oxoacyl-CoA + CO2 + CoA</text>
        <dbReference type="Rhea" id="RHEA:32727"/>
        <dbReference type="ChEBI" id="CHEBI:15378"/>
        <dbReference type="ChEBI" id="CHEBI:16526"/>
        <dbReference type="ChEBI" id="CHEBI:57287"/>
        <dbReference type="ChEBI" id="CHEBI:57384"/>
        <dbReference type="ChEBI" id="CHEBI:90725"/>
        <dbReference type="ChEBI" id="CHEBI:90736"/>
        <dbReference type="EC" id="2.3.1.199"/>
    </reaction>
</comment>
<evidence type="ECO:0000256" key="7">
    <source>
        <dbReference type="ARBA" id="ARBA00023098"/>
    </source>
</evidence>
<keyword evidence="8 10" id="KW-0472">Membrane</keyword>
<evidence type="ECO:0000256" key="10">
    <source>
        <dbReference type="RuleBase" id="RU361115"/>
    </source>
</evidence>
<dbReference type="GO" id="GO:0034626">
    <property type="term" value="P:fatty acid elongation, polyunsaturated fatty acid"/>
    <property type="evidence" value="ECO:0007669"/>
    <property type="project" value="TreeGrafter"/>
</dbReference>
<dbReference type="Pfam" id="PF01151">
    <property type="entry name" value="ELO"/>
    <property type="match status" value="1"/>
</dbReference>
<comment type="similarity">
    <text evidence="10">Belongs to the ELO family.</text>
</comment>
<feature type="transmembrane region" description="Helical" evidence="10">
    <location>
        <begin position="185"/>
        <end position="208"/>
    </location>
</feature>
<organism evidence="11 12">
    <name type="scientific">Lasius platythorax</name>
    <dbReference type="NCBI Taxonomy" id="488582"/>
    <lineage>
        <taxon>Eukaryota</taxon>
        <taxon>Metazoa</taxon>
        <taxon>Ecdysozoa</taxon>
        <taxon>Arthropoda</taxon>
        <taxon>Hexapoda</taxon>
        <taxon>Insecta</taxon>
        <taxon>Pterygota</taxon>
        <taxon>Neoptera</taxon>
        <taxon>Endopterygota</taxon>
        <taxon>Hymenoptera</taxon>
        <taxon>Apocrita</taxon>
        <taxon>Aculeata</taxon>
        <taxon>Formicoidea</taxon>
        <taxon>Formicidae</taxon>
        <taxon>Formicinae</taxon>
        <taxon>Lasius</taxon>
        <taxon>Lasius</taxon>
    </lineage>
</organism>
<reference evidence="11" key="1">
    <citation type="submission" date="2024-04" db="EMBL/GenBank/DDBJ databases">
        <authorList>
            <consortium name="Molecular Ecology Group"/>
        </authorList>
    </citation>
    <scope>NUCLEOTIDE SEQUENCE</scope>
</reference>
<dbReference type="GO" id="GO:0034625">
    <property type="term" value="P:fatty acid elongation, monounsaturated fatty acid"/>
    <property type="evidence" value="ECO:0007669"/>
    <property type="project" value="TreeGrafter"/>
</dbReference>
<dbReference type="Proteomes" id="UP001497644">
    <property type="component" value="Chromosome 10"/>
</dbReference>
<evidence type="ECO:0000256" key="8">
    <source>
        <dbReference type="ARBA" id="ARBA00023136"/>
    </source>
</evidence>